<dbReference type="Gene3D" id="2.60.120.200">
    <property type="match status" value="1"/>
</dbReference>
<feature type="non-terminal residue" evidence="1">
    <location>
        <position position="1"/>
    </location>
</feature>
<sequence length="215" mass="23618">LSVSPGNQVDCGVVTPSSVTDLTVGLWVLTPDPIGNSNRPLTACDADYGPDPGWALFMRNDTGWLGPNNVWFRILAEPAEDPSWEGGDLWIHGDDPDIGPPIYTPGEWLHLAITFDATSRMLTGYVNGLFAAERLVTEDTRAVGSDVSHLILGGQQEAFTGLLDDVLIYDVVLTDAEILGLIGMRTDLYEDQKIDFKDFAELAAYWLDEQYFPPE</sequence>
<dbReference type="SUPFAM" id="SSF49899">
    <property type="entry name" value="Concanavalin A-like lectins/glucanases"/>
    <property type="match status" value="1"/>
</dbReference>
<comment type="caution">
    <text evidence="1">The sequence shown here is derived from an EMBL/GenBank/DDBJ whole genome shotgun (WGS) entry which is preliminary data.</text>
</comment>
<evidence type="ECO:0008006" key="2">
    <source>
        <dbReference type="Google" id="ProtNLM"/>
    </source>
</evidence>
<dbReference type="InterPro" id="IPR013320">
    <property type="entry name" value="ConA-like_dom_sf"/>
</dbReference>
<dbReference type="Pfam" id="PF13385">
    <property type="entry name" value="Laminin_G_3"/>
    <property type="match status" value="1"/>
</dbReference>
<name>X1R4Z6_9ZZZZ</name>
<accession>X1R4Z6</accession>
<evidence type="ECO:0000313" key="1">
    <source>
        <dbReference type="EMBL" id="GAI75583.1"/>
    </source>
</evidence>
<proteinExistence type="predicted"/>
<organism evidence="1">
    <name type="scientific">marine sediment metagenome</name>
    <dbReference type="NCBI Taxonomy" id="412755"/>
    <lineage>
        <taxon>unclassified sequences</taxon>
        <taxon>metagenomes</taxon>
        <taxon>ecological metagenomes</taxon>
    </lineage>
</organism>
<dbReference type="EMBL" id="BARW01005120">
    <property type="protein sequence ID" value="GAI75583.1"/>
    <property type="molecule type" value="Genomic_DNA"/>
</dbReference>
<protein>
    <recommendedName>
        <fullName evidence="2">LamG-like jellyroll fold domain-containing protein</fullName>
    </recommendedName>
</protein>
<gene>
    <name evidence="1" type="ORF">S12H4_11414</name>
</gene>
<dbReference type="AlphaFoldDB" id="X1R4Z6"/>
<reference evidence="1" key="1">
    <citation type="journal article" date="2014" name="Front. Microbiol.">
        <title>High frequency of phylogenetically diverse reductive dehalogenase-homologous genes in deep subseafloor sedimentary metagenomes.</title>
        <authorList>
            <person name="Kawai M."/>
            <person name="Futagami T."/>
            <person name="Toyoda A."/>
            <person name="Takaki Y."/>
            <person name="Nishi S."/>
            <person name="Hori S."/>
            <person name="Arai W."/>
            <person name="Tsubouchi T."/>
            <person name="Morono Y."/>
            <person name="Uchiyama I."/>
            <person name="Ito T."/>
            <person name="Fujiyama A."/>
            <person name="Inagaki F."/>
            <person name="Takami H."/>
        </authorList>
    </citation>
    <scope>NUCLEOTIDE SEQUENCE</scope>
    <source>
        <strain evidence="1">Expedition CK06-06</strain>
    </source>
</reference>